<dbReference type="STRING" id="1173584.SAMN05444851_1039"/>
<name>A0A1I0NRX5_9RHOB</name>
<organism evidence="1 2">
    <name type="scientific">Aliiroseovarius sediminilitoris</name>
    <dbReference type="NCBI Taxonomy" id="1173584"/>
    <lineage>
        <taxon>Bacteria</taxon>
        <taxon>Pseudomonadati</taxon>
        <taxon>Pseudomonadota</taxon>
        <taxon>Alphaproteobacteria</taxon>
        <taxon>Rhodobacterales</taxon>
        <taxon>Paracoccaceae</taxon>
        <taxon>Aliiroseovarius</taxon>
    </lineage>
</organism>
<dbReference type="RefSeq" id="WP_091428883.1">
    <property type="nucleotide sequence ID" value="NZ_FOJB01000001.1"/>
</dbReference>
<protein>
    <recommendedName>
        <fullName evidence="3">DUF2948 family protein</fullName>
    </recommendedName>
</protein>
<evidence type="ECO:0000313" key="2">
    <source>
        <dbReference type="Proteomes" id="UP000199650"/>
    </source>
</evidence>
<gene>
    <name evidence="1" type="ORF">SAMN05444851_1039</name>
</gene>
<sequence>MSDTDQDARFEDAAEAPLRLIAMDDEDLQVISTLVQDAVFPASEIAWDARHRRFALLLNRFRWEDTAAAKRRSRPVERVQSVLSVSDVLKVQSQGIERGNKDLILSLLSLSFVAAKDGMGLLELILAGDGAIALDVETLDVTLQDVTRPYVAPSRHTPEHPE</sequence>
<dbReference type="Pfam" id="PF11164">
    <property type="entry name" value="DUF2948"/>
    <property type="match status" value="1"/>
</dbReference>
<dbReference type="Proteomes" id="UP000199650">
    <property type="component" value="Unassembled WGS sequence"/>
</dbReference>
<evidence type="ECO:0000313" key="1">
    <source>
        <dbReference type="EMBL" id="SEW04164.1"/>
    </source>
</evidence>
<accession>A0A1I0NRX5</accession>
<dbReference type="EMBL" id="FOJB01000001">
    <property type="protein sequence ID" value="SEW04164.1"/>
    <property type="molecule type" value="Genomic_DNA"/>
</dbReference>
<reference evidence="1 2" key="1">
    <citation type="submission" date="2016-10" db="EMBL/GenBank/DDBJ databases">
        <authorList>
            <person name="de Groot N.N."/>
        </authorList>
    </citation>
    <scope>NUCLEOTIDE SEQUENCE [LARGE SCALE GENOMIC DNA]</scope>
    <source>
        <strain evidence="1 2">DSM 29439</strain>
    </source>
</reference>
<proteinExistence type="predicted"/>
<evidence type="ECO:0008006" key="3">
    <source>
        <dbReference type="Google" id="ProtNLM"/>
    </source>
</evidence>
<dbReference type="AlphaFoldDB" id="A0A1I0NRX5"/>
<dbReference type="OrthoDB" id="9806367at2"/>
<dbReference type="InterPro" id="IPR021335">
    <property type="entry name" value="DUF2948"/>
</dbReference>
<keyword evidence="2" id="KW-1185">Reference proteome</keyword>